<dbReference type="KEGG" id="spu:100893552"/>
<reference evidence="3" key="1">
    <citation type="submission" date="2015-02" db="EMBL/GenBank/DDBJ databases">
        <title>Genome sequencing for Strongylocentrotus purpuratus.</title>
        <authorList>
            <person name="Murali S."/>
            <person name="Liu Y."/>
            <person name="Vee V."/>
            <person name="English A."/>
            <person name="Wang M."/>
            <person name="Skinner E."/>
            <person name="Han Y."/>
            <person name="Muzny D.M."/>
            <person name="Worley K.C."/>
            <person name="Gibbs R.A."/>
        </authorList>
    </citation>
    <scope>NUCLEOTIDE SEQUENCE</scope>
</reference>
<feature type="compositionally biased region" description="Basic and acidic residues" evidence="1">
    <location>
        <begin position="721"/>
        <end position="735"/>
    </location>
</feature>
<name>A0A7M7GET4_STRPU</name>
<feature type="compositionally biased region" description="Acidic residues" evidence="1">
    <location>
        <begin position="777"/>
        <end position="796"/>
    </location>
</feature>
<dbReference type="OrthoDB" id="434783at2759"/>
<feature type="compositionally biased region" description="Polar residues" evidence="1">
    <location>
        <begin position="658"/>
        <end position="669"/>
    </location>
</feature>
<accession>A0A7M7GET4</accession>
<feature type="region of interest" description="Disordered" evidence="1">
    <location>
        <begin position="73"/>
        <end position="174"/>
    </location>
</feature>
<evidence type="ECO:0000313" key="3">
    <source>
        <dbReference type="Proteomes" id="UP000007110"/>
    </source>
</evidence>
<feature type="compositionally biased region" description="Basic and acidic residues" evidence="1">
    <location>
        <begin position="99"/>
        <end position="108"/>
    </location>
</feature>
<protein>
    <submittedName>
        <fullName evidence="2">Uncharacterized protein</fullName>
    </submittedName>
</protein>
<feature type="compositionally biased region" description="Basic residues" evidence="1">
    <location>
        <begin position="135"/>
        <end position="149"/>
    </location>
</feature>
<feature type="compositionally biased region" description="Basic and acidic residues" evidence="1">
    <location>
        <begin position="374"/>
        <end position="385"/>
    </location>
</feature>
<dbReference type="EnsemblMetazoa" id="XM_003724180">
    <property type="protein sequence ID" value="XP_003724228"/>
    <property type="gene ID" value="LOC100893552"/>
</dbReference>
<proteinExistence type="predicted"/>
<organism evidence="2 3">
    <name type="scientific">Strongylocentrotus purpuratus</name>
    <name type="common">Purple sea urchin</name>
    <dbReference type="NCBI Taxonomy" id="7668"/>
    <lineage>
        <taxon>Eukaryota</taxon>
        <taxon>Metazoa</taxon>
        <taxon>Echinodermata</taxon>
        <taxon>Eleutherozoa</taxon>
        <taxon>Echinozoa</taxon>
        <taxon>Echinoidea</taxon>
        <taxon>Euechinoidea</taxon>
        <taxon>Echinacea</taxon>
        <taxon>Camarodonta</taxon>
        <taxon>Echinidea</taxon>
        <taxon>Strongylocentrotidae</taxon>
        <taxon>Strongylocentrotus</taxon>
    </lineage>
</organism>
<dbReference type="InParanoid" id="A0A7M7GET4"/>
<feature type="compositionally biased region" description="Polar residues" evidence="1">
    <location>
        <begin position="680"/>
        <end position="692"/>
    </location>
</feature>
<sequence>MNPQHIHQNMGYLPLLAEEGLKVVNSYTGSVHLPPDDYHQPQTSSQQHYMPHYQVQGDGYHHHHLHHHERMQGMYIGPPGLGGGGGGGGGSSSSGGDEINLHSFDDNRGGLVTFNQPQYLPKSSAPLPAEPKPKERSKKSKGGPPKKRARDPASWKRNTNKRLRNSGQPYINSNGCIMPARKMKEPCKNCRQRCTERFNEEQRQEIFDGYWDTNKDWTFRRMYIIEHAVPQPIQRRRSKKEMDQKARRISFHYHLTCDGIMEKVCKRFFLNTLAVGEKFVIISLHKKTMDGKVIPDRRGRHPAANQIPYQLKQEARRHIQAHLLNRPQEQVSLPKMYDSYVQECEMHQGPSVKKHFYRKLMNEELRISQQRLDGPGDPRNEERPLDYTPAPQVSALECLIKELWQKEQERIRNTKPKCSLKDKLREYHALRFGGKEYVNFKGQVRPSRKMKEPCENCQKTCTERITEEQRQNLFDYFWDPNKDWTDKKKYVLSCTESRPVVNSRIRMKRSRAATRFNKPQRFTYFFEVDDKKVSVCRKYFVNTLGLSHNFIASCIAKQDENGEFDPAKTKKCGTLAKLPPAAAKEIRQHIIYNCWADPNKGREYQTHSSTRGWSWNVSKMYSAYRQCCWLRGTKPASTYMYRRVFCEEMKIFEESKMLTASTPSSSTRQAGKKQADSKSGKVSTNTAGSSKQAAVEESFGTTSSADTSRSERQETEDDEMHNESVVKDKEYRPSSEEDDDEEEDADDDYTTPTKKALVAADPQCSGLLAPPEQMPVSDDDDEDDEEEEDDEDDERLEDVPSTSGHIGHPKPRHRTWDTSDMRCAGQTYVNDKGNVIPARKIKEPCTNCRKQCLERVPQELREKIFNMFWSKEMTWEKKRQYIEDCIEENAVKKRTLPASQLKLNRKVHMKYTLKLGNWQENVCKLFFMNTLGISQKFAIVSLRKQKERLLQDVEIPSFDPPESIPLPDPAPLTPVPGVPTTPAPLENADNSLRDVLSHLLLIPTSNMS</sequence>
<feature type="compositionally biased region" description="Polar residues" evidence="1">
    <location>
        <begin position="165"/>
        <end position="174"/>
    </location>
</feature>
<dbReference type="GeneID" id="100893552"/>
<dbReference type="RefSeq" id="XP_003724228.2">
    <property type="nucleotide sequence ID" value="XM_003724180.3"/>
</dbReference>
<feature type="region of interest" description="Disordered" evidence="1">
    <location>
        <begin position="658"/>
        <end position="818"/>
    </location>
</feature>
<evidence type="ECO:0000256" key="1">
    <source>
        <dbReference type="SAM" id="MobiDB-lite"/>
    </source>
</evidence>
<evidence type="ECO:0000313" key="2">
    <source>
        <dbReference type="EnsemblMetazoa" id="XP_003724228"/>
    </source>
</evidence>
<reference evidence="2" key="2">
    <citation type="submission" date="2021-01" db="UniProtKB">
        <authorList>
            <consortium name="EnsemblMetazoa"/>
        </authorList>
    </citation>
    <scope>IDENTIFICATION</scope>
</reference>
<dbReference type="Proteomes" id="UP000007110">
    <property type="component" value="Unassembled WGS sequence"/>
</dbReference>
<keyword evidence="3" id="KW-1185">Reference proteome</keyword>
<feature type="region of interest" description="Disordered" evidence="1">
    <location>
        <begin position="960"/>
        <end position="986"/>
    </location>
</feature>
<dbReference type="PANTHER" id="PTHR10773:SF19">
    <property type="match status" value="1"/>
</dbReference>
<feature type="compositionally biased region" description="Pro residues" evidence="1">
    <location>
        <begin position="960"/>
        <end position="982"/>
    </location>
</feature>
<dbReference type="AlphaFoldDB" id="A0A7M7GET4"/>
<feature type="compositionally biased region" description="Acidic residues" evidence="1">
    <location>
        <begin position="736"/>
        <end position="749"/>
    </location>
</feature>
<feature type="region of interest" description="Disordered" evidence="1">
    <location>
        <begin position="368"/>
        <end position="387"/>
    </location>
</feature>
<dbReference type="PANTHER" id="PTHR10773">
    <property type="entry name" value="DNA-DIRECTED RNA POLYMERASES I, II, AND III SUBUNIT RPABC2"/>
    <property type="match status" value="1"/>
</dbReference>
<dbReference type="OMA" id="SKEMTWE"/>
<feature type="compositionally biased region" description="Gly residues" evidence="1">
    <location>
        <begin position="79"/>
        <end position="93"/>
    </location>
</feature>